<feature type="compositionally biased region" description="Polar residues" evidence="2">
    <location>
        <begin position="364"/>
        <end position="374"/>
    </location>
</feature>
<feature type="compositionally biased region" description="Low complexity" evidence="2">
    <location>
        <begin position="132"/>
        <end position="144"/>
    </location>
</feature>
<dbReference type="CDD" id="cd00201">
    <property type="entry name" value="WW"/>
    <property type="match status" value="2"/>
</dbReference>
<evidence type="ECO:0000259" key="4">
    <source>
        <dbReference type="PROSITE" id="PS50020"/>
    </source>
</evidence>
<feature type="domain" description="WW" evidence="4">
    <location>
        <begin position="53"/>
        <end position="86"/>
    </location>
</feature>
<dbReference type="PROSITE" id="PS50003">
    <property type="entry name" value="PH_DOMAIN"/>
    <property type="match status" value="1"/>
</dbReference>
<evidence type="ECO:0008006" key="7">
    <source>
        <dbReference type="Google" id="ProtNLM"/>
    </source>
</evidence>
<evidence type="ECO:0000313" key="5">
    <source>
        <dbReference type="Ensembl" id="ENSATEP00000000609.2"/>
    </source>
</evidence>
<dbReference type="Pfam" id="PF25541">
    <property type="entry name" value="TBCA_PH"/>
    <property type="match status" value="1"/>
</dbReference>
<feature type="region of interest" description="Disordered" evidence="2">
    <location>
        <begin position="127"/>
        <end position="150"/>
    </location>
</feature>
<dbReference type="Pfam" id="PF00397">
    <property type="entry name" value="WW"/>
    <property type="match status" value="1"/>
</dbReference>
<dbReference type="InterPro" id="IPR040392">
    <property type="entry name" value="PKHA4-7_PH"/>
</dbReference>
<feature type="region of interest" description="Disordered" evidence="2">
    <location>
        <begin position="1045"/>
        <end position="1069"/>
    </location>
</feature>
<evidence type="ECO:0000259" key="3">
    <source>
        <dbReference type="PROSITE" id="PS50003"/>
    </source>
</evidence>
<dbReference type="InterPro" id="IPR036020">
    <property type="entry name" value="WW_dom_sf"/>
</dbReference>
<feature type="region of interest" description="Disordered" evidence="2">
    <location>
        <begin position="318"/>
        <end position="376"/>
    </location>
</feature>
<keyword evidence="6" id="KW-1185">Reference proteome</keyword>
<protein>
    <recommendedName>
        <fullName evidence="7">Pleckstrin homology domain containing, family A member 7a</fullName>
    </recommendedName>
</protein>
<sequence length="1165" mass="131443">MAAPLGRDTLPEHWSYGVCGDGRVFFINDETRTTTWLHPRSGEPVNSGHMIRSDLPRGWEEGFTDEGASYFINHNHRTTAFRHPVTGQISPENMDFILPQGARLMSKQMGEHLSSTTVSEASTAITSSTVDSTSASKGSRSSGKVHSFGKREQAIKRNPNVPVVVRGWLYKQDSSGMRLWKRKWFVLADFCLFYYKDSREESVLGSIPLPSYVISPVGPEDHISRKYAFKAEHTGMRTYYFSADTQEDMNTWLRAMNQATLMQNQTDTFISPTDKLEKFTMLQQQAVPQTNHVNHHKAKTKVIDSDIKRPIIHEVLLEPIQRDPEERSTSTLPQSDHVSASAPVSRVPSRAPSRSASTLPSSVCTRNGLVSTPSPILEPNGIAAGTYQRAPVQAPADTSKQVQRRSTLEQVEQWVKVQKAELKGENTLPRRTPPTQHKFTSTDVYQTLPKTPRQSPPPGRLGEYKYAQDRLSHFRLTPEQGGPGSNTVWQLYEWQQRHQFRHGSPTAPIYTPSDGAPRCVSVPPSSADIPPPGPPPGTSRTLSPTRRPHTPAERVTVRPVGDRSVVDIPFAVSPRRSKSQMFKAATIERRSMPPSGYITHTVSAPSLHGKTADDTYMQLKKDLEYLDLKVRSRHSATMHHLSPPIYSALCVPLQVKLSRLCEQDKILKDLEARISSLKEDKDKLESVLDVSHQQMEQYQEQPAHAQKIAYQQRLLQEDLVTIRAQISRLSTEMAHAWEDYNRLEKSVEQLRTALQAHMSQSTTTQQEKIEMKRELWRIEDVTAGLSASKANYKITIDSVQNPGKQKGKLDLLTVDNKKKKSTRVYPAVPSHSLEVQPPPRSSIPTILSHTLPHSTVPKWAEDSAPPRPPLPRLYDYEETPPVVPPLPKEASVIRHTSVRGLKRQSDERKRDRESGQYVVNGDYKADLRSYLSEPELPGMIVVVVVHVCLNPSLSLLLFPPRLVIVCTHCLHYILSLSLFLHRPFIMFILLETFPLAPSHQERPKSALERLSSPTEGMQLPSIQPRGRMTADEQLERMKRHQKALVRERKRNLSQGERLSTSTVTSHDEGWNQAKERNKYLTDPSYIEKIKYITSEPVSPEELEERSRRAERIKNLLAKSSVQNIQPSAPLDFSELDSALQQQERIMNVSQALASEASRKSKLVAG</sequence>
<feature type="domain" description="WW" evidence="4">
    <location>
        <begin position="8"/>
        <end position="41"/>
    </location>
</feature>
<dbReference type="InterPro" id="IPR057971">
    <property type="entry name" value="PKHA4-7_TBCA"/>
</dbReference>
<dbReference type="Ensembl" id="ENSATET00000000622.3">
    <property type="protein sequence ID" value="ENSATEP00000000609.2"/>
    <property type="gene ID" value="ENSATEG00000000354.3"/>
</dbReference>
<keyword evidence="1" id="KW-0175">Coiled coil</keyword>
<feature type="compositionally biased region" description="Basic and acidic residues" evidence="2">
    <location>
        <begin position="903"/>
        <end position="914"/>
    </location>
</feature>
<dbReference type="OrthoDB" id="43122at2759"/>
<dbReference type="Gene3D" id="2.30.29.30">
    <property type="entry name" value="Pleckstrin-homology domain (PH domain)/Phosphotyrosine-binding domain (PTB)"/>
    <property type="match status" value="1"/>
</dbReference>
<dbReference type="PANTHER" id="PTHR12752:SF4">
    <property type="entry name" value="PLECKSTRIN HOMOLOGY DOMAIN-CONTAINING FAMILY A MEMBER 7"/>
    <property type="match status" value="1"/>
</dbReference>
<dbReference type="SUPFAM" id="SSF51045">
    <property type="entry name" value="WW domain"/>
    <property type="match status" value="2"/>
</dbReference>
<dbReference type="SMART" id="SM00456">
    <property type="entry name" value="WW"/>
    <property type="match status" value="2"/>
</dbReference>
<dbReference type="CDD" id="cd13248">
    <property type="entry name" value="PH_PEPP1_2_3"/>
    <property type="match status" value="1"/>
</dbReference>
<dbReference type="Gene3D" id="2.20.70.10">
    <property type="match status" value="2"/>
</dbReference>
<reference evidence="5" key="1">
    <citation type="submission" date="2021-04" db="EMBL/GenBank/DDBJ databases">
        <authorList>
            <consortium name="Wellcome Sanger Institute Data Sharing"/>
        </authorList>
    </citation>
    <scope>NUCLEOTIDE SEQUENCE [LARGE SCALE GENOMIC DNA]</scope>
</reference>
<dbReference type="AlphaFoldDB" id="A0A3Q1GYX7"/>
<reference evidence="5" key="3">
    <citation type="submission" date="2025-09" db="UniProtKB">
        <authorList>
            <consortium name="Ensembl"/>
        </authorList>
    </citation>
    <scope>IDENTIFICATION</scope>
</reference>
<reference evidence="5" key="2">
    <citation type="submission" date="2025-08" db="UniProtKB">
        <authorList>
            <consortium name="Ensembl"/>
        </authorList>
    </citation>
    <scope>IDENTIFICATION</scope>
</reference>
<evidence type="ECO:0000313" key="6">
    <source>
        <dbReference type="Proteomes" id="UP000265040"/>
    </source>
</evidence>
<dbReference type="Pfam" id="PF00169">
    <property type="entry name" value="PH"/>
    <property type="match status" value="1"/>
</dbReference>
<feature type="domain" description="PH" evidence="3">
    <location>
        <begin position="162"/>
        <end position="261"/>
    </location>
</feature>
<dbReference type="GeneTree" id="ENSGT00940000155817"/>
<feature type="compositionally biased region" description="Low complexity" evidence="2">
    <location>
        <begin position="338"/>
        <end position="363"/>
    </location>
</feature>
<dbReference type="InterPro" id="IPR001202">
    <property type="entry name" value="WW_dom"/>
</dbReference>
<dbReference type="InterPro" id="IPR011993">
    <property type="entry name" value="PH-like_dom_sf"/>
</dbReference>
<feature type="compositionally biased region" description="Polar residues" evidence="2">
    <location>
        <begin position="1052"/>
        <end position="1064"/>
    </location>
</feature>
<feature type="region of interest" description="Disordered" evidence="2">
    <location>
        <begin position="894"/>
        <end position="914"/>
    </location>
</feature>
<dbReference type="FunFam" id="2.30.29.30:FF:000083">
    <property type="entry name" value="Pleckstrin homology domain-containing family A member 5"/>
    <property type="match status" value="1"/>
</dbReference>
<feature type="compositionally biased region" description="Basic and acidic residues" evidence="2">
    <location>
        <begin position="318"/>
        <end position="328"/>
    </location>
</feature>
<dbReference type="Proteomes" id="UP000265040">
    <property type="component" value="Chromosome 6"/>
</dbReference>
<evidence type="ECO:0000256" key="1">
    <source>
        <dbReference type="SAM" id="Coils"/>
    </source>
</evidence>
<dbReference type="PROSITE" id="PS01159">
    <property type="entry name" value="WW_DOMAIN_1"/>
    <property type="match status" value="1"/>
</dbReference>
<proteinExistence type="predicted"/>
<feature type="region of interest" description="Disordered" evidence="2">
    <location>
        <begin position="503"/>
        <end position="556"/>
    </location>
</feature>
<feature type="region of interest" description="Disordered" evidence="2">
    <location>
        <begin position="822"/>
        <end position="841"/>
    </location>
</feature>
<dbReference type="SUPFAM" id="SSF50729">
    <property type="entry name" value="PH domain-like"/>
    <property type="match status" value="1"/>
</dbReference>
<dbReference type="PANTHER" id="PTHR12752">
    <property type="entry name" value="PHOSPHOINOSITOL 3-PHOSPHATE-BINDING PROTEIN"/>
    <property type="match status" value="1"/>
</dbReference>
<dbReference type="PROSITE" id="PS50020">
    <property type="entry name" value="WW_DOMAIN_2"/>
    <property type="match status" value="2"/>
</dbReference>
<organism evidence="5 6">
    <name type="scientific">Anabas testudineus</name>
    <name type="common">Climbing perch</name>
    <name type="synonym">Anthias testudineus</name>
    <dbReference type="NCBI Taxonomy" id="64144"/>
    <lineage>
        <taxon>Eukaryota</taxon>
        <taxon>Metazoa</taxon>
        <taxon>Chordata</taxon>
        <taxon>Craniata</taxon>
        <taxon>Vertebrata</taxon>
        <taxon>Euteleostomi</taxon>
        <taxon>Actinopterygii</taxon>
        <taxon>Neopterygii</taxon>
        <taxon>Teleostei</taxon>
        <taxon>Neoteleostei</taxon>
        <taxon>Acanthomorphata</taxon>
        <taxon>Anabantaria</taxon>
        <taxon>Anabantiformes</taxon>
        <taxon>Anabantoidei</taxon>
        <taxon>Anabantidae</taxon>
        <taxon>Anabas</taxon>
    </lineage>
</organism>
<dbReference type="STRING" id="64144.ENSATEP00000000609"/>
<accession>A0A3Q1GYX7</accession>
<dbReference type="InParanoid" id="A0A3Q1GYX7"/>
<feature type="coiled-coil region" evidence="1">
    <location>
        <begin position="667"/>
        <end position="701"/>
    </location>
</feature>
<name>A0A3Q1GYX7_ANATE</name>
<dbReference type="InterPro" id="IPR001849">
    <property type="entry name" value="PH_domain"/>
</dbReference>
<dbReference type="SMART" id="SM00233">
    <property type="entry name" value="PH"/>
    <property type="match status" value="1"/>
</dbReference>
<evidence type="ECO:0000256" key="2">
    <source>
        <dbReference type="SAM" id="MobiDB-lite"/>
    </source>
</evidence>